<accession>A0A0N4TDU5</accession>
<evidence type="ECO:0000313" key="2">
    <source>
        <dbReference type="Proteomes" id="UP000278627"/>
    </source>
</evidence>
<protein>
    <submittedName>
        <fullName evidence="3">BAH domain-containing protein</fullName>
    </submittedName>
</protein>
<name>A0A0N4TDU5_BRUPA</name>
<dbReference type="AlphaFoldDB" id="A0A0N4TDU5"/>
<organism evidence="3">
    <name type="scientific">Brugia pahangi</name>
    <name type="common">Filarial nematode worm</name>
    <dbReference type="NCBI Taxonomy" id="6280"/>
    <lineage>
        <taxon>Eukaryota</taxon>
        <taxon>Metazoa</taxon>
        <taxon>Ecdysozoa</taxon>
        <taxon>Nematoda</taxon>
        <taxon>Chromadorea</taxon>
        <taxon>Rhabditida</taxon>
        <taxon>Spirurina</taxon>
        <taxon>Spiruromorpha</taxon>
        <taxon>Filarioidea</taxon>
        <taxon>Onchocercidae</taxon>
        <taxon>Brugia</taxon>
    </lineage>
</organism>
<gene>
    <name evidence="1" type="ORF">BPAG_LOCUS6345</name>
</gene>
<evidence type="ECO:0000313" key="1">
    <source>
        <dbReference type="EMBL" id="VDN87531.1"/>
    </source>
</evidence>
<reference evidence="3" key="1">
    <citation type="submission" date="2017-02" db="UniProtKB">
        <authorList>
            <consortium name="WormBaseParasite"/>
        </authorList>
    </citation>
    <scope>IDENTIFICATION</scope>
</reference>
<proteinExistence type="predicted"/>
<dbReference type="EMBL" id="UZAD01005693">
    <property type="protein sequence ID" value="VDN87531.1"/>
    <property type="molecule type" value="Genomic_DNA"/>
</dbReference>
<reference evidence="1 2" key="2">
    <citation type="submission" date="2018-11" db="EMBL/GenBank/DDBJ databases">
        <authorList>
            <consortium name="Pathogen Informatics"/>
        </authorList>
    </citation>
    <scope>NUCLEOTIDE SEQUENCE [LARGE SCALE GENOMIC DNA]</scope>
</reference>
<dbReference type="WBParaSite" id="BPAG_0000638301-mRNA-1">
    <property type="protein sequence ID" value="BPAG_0000638301-mRNA-1"/>
    <property type="gene ID" value="BPAG_0000638301"/>
</dbReference>
<evidence type="ECO:0000313" key="3">
    <source>
        <dbReference type="WBParaSite" id="BPAG_0000638301-mRNA-1"/>
    </source>
</evidence>
<sequence>MDYEGTNKTFTDASLPLLLLGEKHQPQYAAKSEREGEDCSRTYPRACSMIYHQGGHEVITGCGLHVLSFREVYLLLREIVERMSKGTNYSFEARWFSVSGDISDDESVSCRHHPTISLH</sequence>
<keyword evidence="2" id="KW-1185">Reference proteome</keyword>
<dbReference type="Proteomes" id="UP000278627">
    <property type="component" value="Unassembled WGS sequence"/>
</dbReference>